<feature type="domain" description="RNA polymerase sigma-70 region 2" evidence="5">
    <location>
        <begin position="21"/>
        <end position="91"/>
    </location>
</feature>
<dbReference type="OrthoDB" id="3698333at2"/>
<dbReference type="EMBL" id="PVTF01000009">
    <property type="protein sequence ID" value="PRY38258.1"/>
    <property type="molecule type" value="Genomic_DNA"/>
</dbReference>
<evidence type="ECO:0000259" key="5">
    <source>
        <dbReference type="Pfam" id="PF04542"/>
    </source>
</evidence>
<dbReference type="Pfam" id="PF04542">
    <property type="entry name" value="Sigma70_r2"/>
    <property type="match status" value="1"/>
</dbReference>
<dbReference type="RefSeq" id="WP_106191339.1">
    <property type="nucleotide sequence ID" value="NZ_PVTF01000009.1"/>
</dbReference>
<dbReference type="SUPFAM" id="SSF88946">
    <property type="entry name" value="Sigma2 domain of RNA polymerase sigma factors"/>
    <property type="match status" value="1"/>
</dbReference>
<comment type="similarity">
    <text evidence="1">Belongs to the sigma-70 factor family. ECF subfamily.</text>
</comment>
<keyword evidence="2" id="KW-0805">Transcription regulation</keyword>
<dbReference type="NCBIfam" id="TIGR02937">
    <property type="entry name" value="sigma70-ECF"/>
    <property type="match status" value="1"/>
</dbReference>
<sequence>MDERVLLRRAAAGDREAFAEFYRQTAPWLAVRLRKRCADEQLVAEVVQDTYVAVWRAAGSFADGAAVDSVLGWLWRVAARRLVDAFRREGRHRDVVEAAAETAATAPAAEDAVLEWTLSGDVGSALGALAPELRQVLQAMVLDGLTVRETSDLLGIPEGTVKTRARRARLTIREAMS</sequence>
<keyword evidence="8" id="KW-1185">Reference proteome</keyword>
<dbReference type="CDD" id="cd06171">
    <property type="entry name" value="Sigma70_r4"/>
    <property type="match status" value="1"/>
</dbReference>
<evidence type="ECO:0000313" key="8">
    <source>
        <dbReference type="Proteomes" id="UP000239494"/>
    </source>
</evidence>
<organism evidence="7 8">
    <name type="scientific">Umezawaea tangerina</name>
    <dbReference type="NCBI Taxonomy" id="84725"/>
    <lineage>
        <taxon>Bacteria</taxon>
        <taxon>Bacillati</taxon>
        <taxon>Actinomycetota</taxon>
        <taxon>Actinomycetes</taxon>
        <taxon>Pseudonocardiales</taxon>
        <taxon>Pseudonocardiaceae</taxon>
        <taxon>Umezawaea</taxon>
    </lineage>
</organism>
<dbReference type="InterPro" id="IPR007627">
    <property type="entry name" value="RNA_pol_sigma70_r2"/>
</dbReference>
<keyword evidence="4" id="KW-0804">Transcription</keyword>
<protein>
    <submittedName>
        <fullName evidence="7">RNA polymerase sigma-70 factor (ECF subfamily)</fullName>
    </submittedName>
</protein>
<dbReference type="InterPro" id="IPR036388">
    <property type="entry name" value="WH-like_DNA-bd_sf"/>
</dbReference>
<feature type="domain" description="RNA polymerase sigma factor 70 region 4 type 2" evidence="6">
    <location>
        <begin position="122"/>
        <end position="170"/>
    </location>
</feature>
<evidence type="ECO:0000256" key="2">
    <source>
        <dbReference type="ARBA" id="ARBA00023015"/>
    </source>
</evidence>
<dbReference type="InterPro" id="IPR013324">
    <property type="entry name" value="RNA_pol_sigma_r3/r4-like"/>
</dbReference>
<dbReference type="GO" id="GO:0003677">
    <property type="term" value="F:DNA binding"/>
    <property type="evidence" value="ECO:0007669"/>
    <property type="project" value="InterPro"/>
</dbReference>
<dbReference type="GO" id="GO:0006352">
    <property type="term" value="P:DNA-templated transcription initiation"/>
    <property type="evidence" value="ECO:0007669"/>
    <property type="project" value="InterPro"/>
</dbReference>
<dbReference type="Proteomes" id="UP000239494">
    <property type="component" value="Unassembled WGS sequence"/>
</dbReference>
<proteinExistence type="inferred from homology"/>
<dbReference type="InterPro" id="IPR014284">
    <property type="entry name" value="RNA_pol_sigma-70_dom"/>
</dbReference>
<dbReference type="Gene3D" id="1.10.1740.10">
    <property type="match status" value="1"/>
</dbReference>
<dbReference type="AlphaFoldDB" id="A0A2T0SXW8"/>
<evidence type="ECO:0000256" key="3">
    <source>
        <dbReference type="ARBA" id="ARBA00023082"/>
    </source>
</evidence>
<dbReference type="InterPro" id="IPR013249">
    <property type="entry name" value="RNA_pol_sigma70_r4_t2"/>
</dbReference>
<dbReference type="GO" id="GO:0016987">
    <property type="term" value="F:sigma factor activity"/>
    <property type="evidence" value="ECO:0007669"/>
    <property type="project" value="UniProtKB-KW"/>
</dbReference>
<dbReference type="PANTHER" id="PTHR43133">
    <property type="entry name" value="RNA POLYMERASE ECF-TYPE SIGMA FACTO"/>
    <property type="match status" value="1"/>
</dbReference>
<dbReference type="PANTHER" id="PTHR43133:SF46">
    <property type="entry name" value="RNA POLYMERASE SIGMA-70 FACTOR ECF SUBFAMILY"/>
    <property type="match status" value="1"/>
</dbReference>
<evidence type="ECO:0000256" key="4">
    <source>
        <dbReference type="ARBA" id="ARBA00023163"/>
    </source>
</evidence>
<evidence type="ECO:0000313" key="7">
    <source>
        <dbReference type="EMBL" id="PRY38258.1"/>
    </source>
</evidence>
<reference evidence="7 8" key="1">
    <citation type="submission" date="2018-03" db="EMBL/GenBank/DDBJ databases">
        <title>Genomic Encyclopedia of Archaeal and Bacterial Type Strains, Phase II (KMG-II): from individual species to whole genera.</title>
        <authorList>
            <person name="Goeker M."/>
        </authorList>
    </citation>
    <scope>NUCLEOTIDE SEQUENCE [LARGE SCALE GENOMIC DNA]</scope>
    <source>
        <strain evidence="7 8">DSM 44720</strain>
    </source>
</reference>
<comment type="caution">
    <text evidence="7">The sequence shown here is derived from an EMBL/GenBank/DDBJ whole genome shotgun (WGS) entry which is preliminary data.</text>
</comment>
<name>A0A2T0SXW8_9PSEU</name>
<dbReference type="Pfam" id="PF08281">
    <property type="entry name" value="Sigma70_r4_2"/>
    <property type="match status" value="1"/>
</dbReference>
<keyword evidence="3" id="KW-0731">Sigma factor</keyword>
<gene>
    <name evidence="7" type="ORF">CLV43_109479</name>
</gene>
<dbReference type="SUPFAM" id="SSF88659">
    <property type="entry name" value="Sigma3 and sigma4 domains of RNA polymerase sigma factors"/>
    <property type="match status" value="1"/>
</dbReference>
<evidence type="ECO:0000256" key="1">
    <source>
        <dbReference type="ARBA" id="ARBA00010641"/>
    </source>
</evidence>
<dbReference type="Gene3D" id="1.10.10.10">
    <property type="entry name" value="Winged helix-like DNA-binding domain superfamily/Winged helix DNA-binding domain"/>
    <property type="match status" value="1"/>
</dbReference>
<evidence type="ECO:0000259" key="6">
    <source>
        <dbReference type="Pfam" id="PF08281"/>
    </source>
</evidence>
<dbReference type="InterPro" id="IPR039425">
    <property type="entry name" value="RNA_pol_sigma-70-like"/>
</dbReference>
<accession>A0A2T0SXW8</accession>
<dbReference type="InterPro" id="IPR013325">
    <property type="entry name" value="RNA_pol_sigma_r2"/>
</dbReference>